<keyword evidence="1" id="KW-0472">Membrane</keyword>
<keyword evidence="3" id="KW-1185">Reference proteome</keyword>
<keyword evidence="1" id="KW-0812">Transmembrane</keyword>
<reference evidence="2" key="1">
    <citation type="submission" date="2022-09" db="EMBL/GenBank/DDBJ databases">
        <title>Actin cytoskeleton and complex cell architecture in an #Asgard archaeon.</title>
        <authorList>
            <person name="Ponce Toledo R.I."/>
            <person name="Schleper C."/>
            <person name="Rodrigues Oliveira T."/>
            <person name="Wollweber F."/>
            <person name="Xu J."/>
            <person name="Rittmann S."/>
            <person name="Klingl A."/>
            <person name="Pilhofer M."/>
        </authorList>
    </citation>
    <scope>NUCLEOTIDE SEQUENCE</scope>
    <source>
        <strain evidence="2">B-35</strain>
    </source>
</reference>
<evidence type="ECO:0000313" key="2">
    <source>
        <dbReference type="EMBL" id="UYP45247.1"/>
    </source>
</evidence>
<accession>A0ABY6HS88</accession>
<dbReference type="EMBL" id="CP104013">
    <property type="protein sequence ID" value="UYP45247.1"/>
    <property type="molecule type" value="Genomic_DNA"/>
</dbReference>
<sequence length="2384" mass="265776">MKTKKNNLNSIVLVFIFCLQIFSVGFDNPFYNFEENLTTGDELGPNQDINSALDGLYEEKNFIPEGVYSEKFNPSVWTYDGANSYVDTYWGDGSITSGLTTQTKTNTQNWNPFNDYVYDSNSYVAGSTDFEDLGVGAIQLDSARRTKLFSLNNTDMNESTGLLHIDESTPSSVGYLASGEEFNSTGRSVYGNSLSNVMMYTEDWTFQDNPRSYSYTYPANTYESGTILGPAVLQSSTTTPSGTYGDYADSKIAPQRSYSVDYDQDTISIEAARTTWWHLYIQSTGQDGTIDNTQYVNAYWDTSFDYSTEIRMYFYYDQTTDSTNAYYGADVNLYEIGELEYHPLDKVVINSNYQGYEIANETFYQTDITGELTYDIWEYNGGSPVMVPNTQSIKSFSEDSGTGAFDDDVSITQSGDFGSELDSTGWYFLQMTVDLTHHQYGYFRGIRNDPNHIDNAIYEYFEQDNGVSVEIVEPYVEVTESTPYDLPSSPEQILITSDPVAWGSKRSIIPESPAELTFGYQIPTAIRSANAANLSETLEKARVFAILEIDESSSGTFNADYTFTNYSLNSFADVRGASLGYGTGCDQFGWILNSTQRDALDNSGRLRWTVGIEIDSGVELSYFTDSQSKVYFSNIDFTVQTEVFIDAVFTIKDDLGRLIDQTEDGNPIANLNFSIYKESDQSLFSSYDLADLTDGSLSVTGMYNETWRLIVKVKYGAPTYYTIFNSTYVLDSAISTSNYEIICNLTNVKFYIPNLVNGQVLMEYIDNPSVSFSSLVTSEEALFTQIPFGDYRIKLQTESGFIVANYTKTIEPLYSPVFNWEIFYLSLNSSELTLNRNLTNTRLNFLDPSLNDISGATVALTNLNDPSIIKSGITDVNGNVTLTEVYETSSNWQLTVTSSDDHVIYDNVYQVRNSTFEDNEELIFDTIIANLTNVQFTINDYSGTPLSNSVSPSIQLTNKDGTSFSGNLDDGVIEFLGIYNSTESDSWNLVVDVAAGSGREIILNFSLEIATANDYIFEEINANLTTYELTVYDHDGNIIPNAVVNFTDNADSSKTFEIVSDGSGKIRLQNIYSASWDVWVKYTVGEESSGLTTDYIIYENPNYIAIDPQDQDYVLTGSLLDCNLTTINLMVWDADDNIPIAYRGLYNANITLKNFYTGLNITYFQSNAQGNLTIRCPRSIYNITVNYQNKYRPISISPTNGNYGIYNWTITADTIQSKIVYVSLTEHKTSLSNTDLYFGKSGITGWDSVHDNNQTSDSSSQFYLTMYYGDSVEIELYFYDLFNDAAVTHGVGLTTGSWELTKNGNSINDSSSDDFNDLSVGTGLYNISLFSTQYGAGTYVFTFVVGGQNAGTEDLQSSTFVCEIRILNHTTKFQRITSTSELTKQWDQDIVISFNYTTVLPEIMNISDSISTIEYTIQDTVFSGTLASLDASSSVYLLTVSKYSLNVGVYTISLSAAARNLTAQSLTVVITILPVDTQTDTFIESDFKISDTSLRTSITENITTFLNYTYVSNSSQVNDASITVYLDTLANPIMNYNYGLGEWQYNCTVSASGFSLGFHEFYIITEKMNHENSTIKINVEILSTWSSKLEIVNPPLSTSWSNNVTFYVYYECTSEPRLSDPLSDAEISQLSITYMEGATEVEEILLSSSDPANWTWENLKDDGAYGDGYYRIEVNTSVLEVASEKLFYIIPTIEQSQYSIATVKPWVSIRPVDTSLTPFDSESEIQEVELYFDDSIDINVIMNVTESSSSILGKRIDGALIEYNLYNVSQPGSNSIERGYLDFTENGEYNFTFLASKVGSFLLEFTMELTNYSLSEKSSVNILVLRRSVDFVYSIGKDFKISSNAIKIAQNEVLSLGVQFLSFLEIYPTLSGRIDSIGLDLDVYEVSTGEYICNKSLINFPAGQYTLTLSAQKENTATKTVNLDLEIIEYWETEIEVINPPIIYPWGENSTFTMKYYCSESPRNGLALSGADISGLNITSIQGEKENLIHSLGASTMGSLWGWNANNDLGAGYYDVWFNTGIVSVAKQTVFYAIPIINVSVYAEAWTHEHLLIEPLKTTLIPLMNSTASSIVETINIELDEMVDMGVKLFVSDDESHLENNVINNAGVVYYIYDLANNKTIEIEDGDLTFDSNGFYLYHFNGNTLGSYRIKIVSSIMNYSNAETTFDIIVGTKTIDVVSIFDEIAIEGVIDTPQNQGITFSVELGIQGANVVLSFNNREYVLVEGDAGVYSYVFTPAELKTHNVNSYLLTLAISKENYTTVEETVTFAITLPVDPYLGVTFQNWIIIGSTLGAVVVIIMVQQGIKRARIPLIIKQIDATKKDMEKKHDLPDGLISLTAKDEIVEVLAERWQILDLDLASILGVNDAKTASDSVIAAGDEEVGGL</sequence>
<name>A0ABY6HS88_9ARCH</name>
<proteinExistence type="predicted"/>
<gene>
    <name evidence="2" type="ORF">NEF87_001532</name>
</gene>
<evidence type="ECO:0000313" key="3">
    <source>
        <dbReference type="Proteomes" id="UP001208689"/>
    </source>
</evidence>
<feature type="transmembrane region" description="Helical" evidence="1">
    <location>
        <begin position="2281"/>
        <end position="2300"/>
    </location>
</feature>
<keyword evidence="1" id="KW-1133">Transmembrane helix</keyword>
<evidence type="ECO:0000256" key="1">
    <source>
        <dbReference type="SAM" id="Phobius"/>
    </source>
</evidence>
<protein>
    <submittedName>
        <fullName evidence="2">Uncharacterized protein</fullName>
    </submittedName>
</protein>
<dbReference type="Proteomes" id="UP001208689">
    <property type="component" value="Chromosome"/>
</dbReference>
<organism evidence="2 3">
    <name type="scientific">Candidatus Lokiarchaeum ossiferum</name>
    <dbReference type="NCBI Taxonomy" id="2951803"/>
    <lineage>
        <taxon>Archaea</taxon>
        <taxon>Promethearchaeati</taxon>
        <taxon>Promethearchaeota</taxon>
        <taxon>Promethearchaeia</taxon>
        <taxon>Promethearchaeales</taxon>
        <taxon>Promethearchaeaceae</taxon>
        <taxon>Candidatus Lokiarchaeum</taxon>
    </lineage>
</organism>